<dbReference type="SFLD" id="SFLDG01168">
    <property type="entry name" value="Ferric_reductase_subgroup_(FRE"/>
    <property type="match status" value="1"/>
</dbReference>
<dbReference type="GO" id="GO:0052851">
    <property type="term" value="F:ferric-chelate reductase (NADPH) activity"/>
    <property type="evidence" value="ECO:0007669"/>
    <property type="project" value="UniProtKB-EC"/>
</dbReference>
<keyword evidence="7" id="KW-0249">Electron transport</keyword>
<feature type="transmembrane region" description="Helical" evidence="14">
    <location>
        <begin position="232"/>
        <end position="254"/>
    </location>
</feature>
<evidence type="ECO:0000256" key="9">
    <source>
        <dbReference type="ARBA" id="ARBA00023002"/>
    </source>
</evidence>
<accession>A0A9P4IFF2</accession>
<comment type="caution">
    <text evidence="16">The sequence shown here is derived from an EMBL/GenBank/DDBJ whole genome shotgun (WGS) entry which is preliminary data.</text>
</comment>
<evidence type="ECO:0000256" key="11">
    <source>
        <dbReference type="ARBA" id="ARBA00023136"/>
    </source>
</evidence>
<dbReference type="SFLD" id="SFLDS00052">
    <property type="entry name" value="Ferric_Reductase_Domain"/>
    <property type="match status" value="1"/>
</dbReference>
<evidence type="ECO:0000256" key="6">
    <source>
        <dbReference type="ARBA" id="ARBA00022692"/>
    </source>
</evidence>
<keyword evidence="17" id="KW-1185">Reference proteome</keyword>
<evidence type="ECO:0000313" key="17">
    <source>
        <dbReference type="Proteomes" id="UP000799772"/>
    </source>
</evidence>
<dbReference type="Pfam" id="PF08022">
    <property type="entry name" value="FAD_binding_8"/>
    <property type="match status" value="1"/>
</dbReference>
<dbReference type="GO" id="GO:0006826">
    <property type="term" value="P:iron ion transport"/>
    <property type="evidence" value="ECO:0007669"/>
    <property type="project" value="TreeGrafter"/>
</dbReference>
<proteinExistence type="inferred from homology"/>
<evidence type="ECO:0000313" key="16">
    <source>
        <dbReference type="EMBL" id="KAF2098119.1"/>
    </source>
</evidence>
<feature type="transmembrane region" description="Helical" evidence="14">
    <location>
        <begin position="70"/>
        <end position="90"/>
    </location>
</feature>
<dbReference type="PANTHER" id="PTHR32361:SF23">
    <property type="entry name" value="FERRIC-CHELATE REDUCTASE"/>
    <property type="match status" value="1"/>
</dbReference>
<evidence type="ECO:0000256" key="4">
    <source>
        <dbReference type="ARBA" id="ARBA00022448"/>
    </source>
</evidence>
<dbReference type="GO" id="GO:0006879">
    <property type="term" value="P:intracellular iron ion homeostasis"/>
    <property type="evidence" value="ECO:0007669"/>
    <property type="project" value="TreeGrafter"/>
</dbReference>
<evidence type="ECO:0000256" key="7">
    <source>
        <dbReference type="ARBA" id="ARBA00022982"/>
    </source>
</evidence>
<evidence type="ECO:0000256" key="1">
    <source>
        <dbReference type="ARBA" id="ARBA00004651"/>
    </source>
</evidence>
<dbReference type="InterPro" id="IPR017927">
    <property type="entry name" value="FAD-bd_FR_type"/>
</dbReference>
<feature type="compositionally biased region" description="Low complexity" evidence="13">
    <location>
        <begin position="714"/>
        <end position="728"/>
    </location>
</feature>
<dbReference type="SUPFAM" id="SSF52343">
    <property type="entry name" value="Ferredoxin reductase-like, C-terminal NADP-linked domain"/>
    <property type="match status" value="1"/>
</dbReference>
<dbReference type="SUPFAM" id="SSF63380">
    <property type="entry name" value="Riboflavin synthase domain-like"/>
    <property type="match status" value="1"/>
</dbReference>
<evidence type="ECO:0000256" key="2">
    <source>
        <dbReference type="ARBA" id="ARBA00006278"/>
    </source>
</evidence>
<evidence type="ECO:0000259" key="15">
    <source>
        <dbReference type="PROSITE" id="PS51384"/>
    </source>
</evidence>
<keyword evidence="10" id="KW-0406">Ion transport</keyword>
<feature type="transmembrane region" description="Helical" evidence="14">
    <location>
        <begin position="522"/>
        <end position="539"/>
    </location>
</feature>
<keyword evidence="8 14" id="KW-1133">Transmembrane helix</keyword>
<evidence type="ECO:0000256" key="3">
    <source>
        <dbReference type="ARBA" id="ARBA00012668"/>
    </source>
</evidence>
<dbReference type="EC" id="1.16.1.9" evidence="3"/>
<dbReference type="PANTHER" id="PTHR32361">
    <property type="entry name" value="FERRIC/CUPRIC REDUCTASE TRANSMEMBRANE COMPONENT"/>
    <property type="match status" value="1"/>
</dbReference>
<dbReference type="Pfam" id="PF08030">
    <property type="entry name" value="NAD_binding_6"/>
    <property type="match status" value="1"/>
</dbReference>
<dbReference type="EMBL" id="ML978127">
    <property type="protein sequence ID" value="KAF2098119.1"/>
    <property type="molecule type" value="Genomic_DNA"/>
</dbReference>
<feature type="region of interest" description="Disordered" evidence="13">
    <location>
        <begin position="694"/>
        <end position="730"/>
    </location>
</feature>
<comment type="subcellular location">
    <subcellularLocation>
        <location evidence="1">Cell membrane</location>
        <topology evidence="1">Multi-pass membrane protein</topology>
    </subcellularLocation>
</comment>
<dbReference type="AlphaFoldDB" id="A0A9P4IFF2"/>
<dbReference type="InterPro" id="IPR013130">
    <property type="entry name" value="Fe3_Rdtase_TM_dom"/>
</dbReference>
<evidence type="ECO:0000256" key="10">
    <source>
        <dbReference type="ARBA" id="ARBA00023065"/>
    </source>
</evidence>
<dbReference type="GO" id="GO:0005886">
    <property type="term" value="C:plasma membrane"/>
    <property type="evidence" value="ECO:0007669"/>
    <property type="project" value="UniProtKB-SubCell"/>
</dbReference>
<dbReference type="InterPro" id="IPR013121">
    <property type="entry name" value="Fe_red_NAD-bd_6"/>
</dbReference>
<dbReference type="CDD" id="cd06186">
    <property type="entry name" value="NOX_Duox_like_FAD_NADP"/>
    <property type="match status" value="1"/>
</dbReference>
<keyword evidence="6 14" id="KW-0812">Transmembrane</keyword>
<evidence type="ECO:0000256" key="13">
    <source>
        <dbReference type="SAM" id="MobiDB-lite"/>
    </source>
</evidence>
<name>A0A9P4IFF2_9PEZI</name>
<reference evidence="16" key="1">
    <citation type="journal article" date="2020" name="Stud. Mycol.">
        <title>101 Dothideomycetes genomes: a test case for predicting lifestyles and emergence of pathogens.</title>
        <authorList>
            <person name="Haridas S."/>
            <person name="Albert R."/>
            <person name="Binder M."/>
            <person name="Bloem J."/>
            <person name="Labutti K."/>
            <person name="Salamov A."/>
            <person name="Andreopoulos B."/>
            <person name="Baker S."/>
            <person name="Barry K."/>
            <person name="Bills G."/>
            <person name="Bluhm B."/>
            <person name="Cannon C."/>
            <person name="Castanera R."/>
            <person name="Culley D."/>
            <person name="Daum C."/>
            <person name="Ezra D."/>
            <person name="Gonzalez J."/>
            <person name="Henrissat B."/>
            <person name="Kuo A."/>
            <person name="Liang C."/>
            <person name="Lipzen A."/>
            <person name="Lutzoni F."/>
            <person name="Magnuson J."/>
            <person name="Mondo S."/>
            <person name="Nolan M."/>
            <person name="Ohm R."/>
            <person name="Pangilinan J."/>
            <person name="Park H.-J."/>
            <person name="Ramirez L."/>
            <person name="Alfaro M."/>
            <person name="Sun H."/>
            <person name="Tritt A."/>
            <person name="Yoshinaga Y."/>
            <person name="Zwiers L.-H."/>
            <person name="Turgeon B."/>
            <person name="Goodwin S."/>
            <person name="Spatafora J."/>
            <person name="Crous P."/>
            <person name="Grigoriev I."/>
        </authorList>
    </citation>
    <scope>NUCLEOTIDE SEQUENCE</scope>
    <source>
        <strain evidence="16">CBS 133067</strain>
    </source>
</reference>
<dbReference type="InterPro" id="IPR051410">
    <property type="entry name" value="Ferric/Cupric_Reductase"/>
</dbReference>
<evidence type="ECO:0000256" key="5">
    <source>
        <dbReference type="ARBA" id="ARBA00022475"/>
    </source>
</evidence>
<gene>
    <name evidence="16" type="ORF">NA57DRAFT_76914</name>
</gene>
<keyword evidence="5" id="KW-1003">Cell membrane</keyword>
<dbReference type="InterPro" id="IPR017938">
    <property type="entry name" value="Riboflavin_synthase-like_b-brl"/>
</dbReference>
<dbReference type="InterPro" id="IPR013112">
    <property type="entry name" value="FAD-bd_8"/>
</dbReference>
<feature type="transmembrane region" description="Helical" evidence="14">
    <location>
        <begin position="344"/>
        <end position="362"/>
    </location>
</feature>
<dbReference type="InterPro" id="IPR039261">
    <property type="entry name" value="FNR_nucleotide-bd"/>
</dbReference>
<evidence type="ECO:0000256" key="12">
    <source>
        <dbReference type="ARBA" id="ARBA00048483"/>
    </source>
</evidence>
<feature type="transmembrane region" description="Helical" evidence="14">
    <location>
        <begin position="374"/>
        <end position="395"/>
    </location>
</feature>
<evidence type="ECO:0000256" key="14">
    <source>
        <dbReference type="SAM" id="Phobius"/>
    </source>
</evidence>
<dbReference type="Proteomes" id="UP000799772">
    <property type="component" value="Unassembled WGS sequence"/>
</dbReference>
<dbReference type="Gene3D" id="3.40.50.80">
    <property type="entry name" value="Nucleotide-binding domain of ferredoxin-NADP reductase (FNR) module"/>
    <property type="match status" value="2"/>
</dbReference>
<feature type="transmembrane region" description="Helical" evidence="14">
    <location>
        <begin position="274"/>
        <end position="293"/>
    </location>
</feature>
<sequence>MPIIPRELIERADVVFGQLESTAVLAERKIAESIHQLVARINIPYNNVTSPPGLIEANTRDPWSKSGKYALGWVYFSIILVVFAAVLRFYHFFTDRIRTALHQEEVQTSWAQKSSKTSSPDSDYTYNYEMTSLYTDKSTNKLFPRTLQQAPEPQIQPSVSSLGWLNGLIALFRYIFYHPLPEIRVRKGWRPIVFPSLAVTVLVCAALIFVTLQCFVPQPLYWQSIAFGSPPLAIRAGMLAVAMIPWIIATAMKANLVSMITGIGHERLNVLHRWMAYLCLFLSLVHTVPFYVGDAKNAIAFQIYKTYFNLGNFYIYSSGIAALVPLIFLCVHSLWFIRAKMYELFVFLHVPVSIIYLGMMFWHCRNYLTSWNYLFATIGIWVSSYVLRIIFYLNWTRWTRLSWLIGDECSVTLMGENAIKITIPTQVKWKPGQYVYLRMPGISAFENHPFTIASLCSDDFPSEYGAPEDGYRDMVIVFRPFGGFTNRVLNSAYQKGPYHTYRAFIDGPYGGTRRRLDSFDNVVLIAGGSGITAIVSQLLDLIKRMRDSKAVTKSVSVIWALKRPETMDWFREELRICREFAPPDSVQCQFFITAAKRQPKTGIVMSAQTPNRPVSVFFHEKMNEAFQGIAEKRLSQISTKRHSALIADEAKGDVEIERKLRAENEDAITALPQAHVMPVRNFSQKGRLEVPRSFSEHRGYGGQQSQEDEDEITAPEPAMGGPGPAMSMRQSNTDKRRNLSVDVAAAIQAGHGAIDPTVLDTPTPGPGQSNGFDFGFPSTPTEFQKNLMRFAFLPAAVKKRDGWSTEYGRPQIPFMLREMSKEWGRRTCVFVCGPPSMRIAVSKEVANLQRSVWAMKDRDEIYLHAENYAI</sequence>
<feature type="transmembrane region" description="Helical" evidence="14">
    <location>
        <begin position="192"/>
        <end position="212"/>
    </location>
</feature>
<keyword evidence="9" id="KW-0560">Oxidoreductase</keyword>
<feature type="domain" description="FAD-binding FR-type" evidence="15">
    <location>
        <begin position="388"/>
        <end position="515"/>
    </location>
</feature>
<dbReference type="Pfam" id="PF01794">
    <property type="entry name" value="Ferric_reduct"/>
    <property type="match status" value="1"/>
</dbReference>
<dbReference type="PROSITE" id="PS51384">
    <property type="entry name" value="FAD_FR"/>
    <property type="match status" value="1"/>
</dbReference>
<keyword evidence="11 14" id="KW-0472">Membrane</keyword>
<feature type="transmembrane region" description="Helical" evidence="14">
    <location>
        <begin position="313"/>
        <end position="337"/>
    </location>
</feature>
<evidence type="ECO:0000256" key="8">
    <source>
        <dbReference type="ARBA" id="ARBA00022989"/>
    </source>
</evidence>
<keyword evidence="4" id="KW-0813">Transport</keyword>
<organism evidence="16 17">
    <name type="scientific">Rhizodiscina lignyota</name>
    <dbReference type="NCBI Taxonomy" id="1504668"/>
    <lineage>
        <taxon>Eukaryota</taxon>
        <taxon>Fungi</taxon>
        <taxon>Dikarya</taxon>
        <taxon>Ascomycota</taxon>
        <taxon>Pezizomycotina</taxon>
        <taxon>Dothideomycetes</taxon>
        <taxon>Pleosporomycetidae</taxon>
        <taxon>Aulographales</taxon>
        <taxon>Rhizodiscinaceae</taxon>
        <taxon>Rhizodiscina</taxon>
    </lineage>
</organism>
<comment type="similarity">
    <text evidence="2">Belongs to the ferric reductase (FRE) family.</text>
</comment>
<dbReference type="GO" id="GO:0015677">
    <property type="term" value="P:copper ion import"/>
    <property type="evidence" value="ECO:0007669"/>
    <property type="project" value="TreeGrafter"/>
</dbReference>
<protein>
    <recommendedName>
        <fullName evidence="3">ferric-chelate reductase (NADPH)</fullName>
        <ecNumber evidence="3">1.16.1.9</ecNumber>
    </recommendedName>
</protein>
<dbReference type="OrthoDB" id="167398at2759"/>
<comment type="catalytic activity">
    <reaction evidence="12">
        <text>2 a Fe(II)-siderophore + NADP(+) + H(+) = 2 a Fe(III)-siderophore + NADPH</text>
        <dbReference type="Rhea" id="RHEA:28795"/>
        <dbReference type="Rhea" id="RHEA-COMP:11342"/>
        <dbReference type="Rhea" id="RHEA-COMP:11344"/>
        <dbReference type="ChEBI" id="CHEBI:15378"/>
        <dbReference type="ChEBI" id="CHEBI:29033"/>
        <dbReference type="ChEBI" id="CHEBI:29034"/>
        <dbReference type="ChEBI" id="CHEBI:57783"/>
        <dbReference type="ChEBI" id="CHEBI:58349"/>
        <dbReference type="EC" id="1.16.1.9"/>
    </reaction>
</comment>